<feature type="region of interest" description="Disordered" evidence="1">
    <location>
        <begin position="1"/>
        <end position="72"/>
    </location>
</feature>
<gene>
    <name evidence="2" type="ORF">O181_006987</name>
</gene>
<dbReference type="EMBL" id="AVOT02001538">
    <property type="protein sequence ID" value="MBW0467272.1"/>
    <property type="molecule type" value="Genomic_DNA"/>
</dbReference>
<protein>
    <submittedName>
        <fullName evidence="2">Uncharacterized protein</fullName>
    </submittedName>
</protein>
<dbReference type="Proteomes" id="UP000765509">
    <property type="component" value="Unassembled WGS sequence"/>
</dbReference>
<feature type="compositionally biased region" description="Polar residues" evidence="1">
    <location>
        <begin position="1"/>
        <end position="20"/>
    </location>
</feature>
<organism evidence="2 3">
    <name type="scientific">Austropuccinia psidii MF-1</name>
    <dbReference type="NCBI Taxonomy" id="1389203"/>
    <lineage>
        <taxon>Eukaryota</taxon>
        <taxon>Fungi</taxon>
        <taxon>Dikarya</taxon>
        <taxon>Basidiomycota</taxon>
        <taxon>Pucciniomycotina</taxon>
        <taxon>Pucciniomycetes</taxon>
        <taxon>Pucciniales</taxon>
        <taxon>Sphaerophragmiaceae</taxon>
        <taxon>Austropuccinia</taxon>
    </lineage>
</organism>
<evidence type="ECO:0000256" key="1">
    <source>
        <dbReference type="SAM" id="MobiDB-lite"/>
    </source>
</evidence>
<dbReference type="AlphaFoldDB" id="A0A9Q3BL25"/>
<name>A0A9Q3BL25_9BASI</name>
<evidence type="ECO:0000313" key="2">
    <source>
        <dbReference type="EMBL" id="MBW0467272.1"/>
    </source>
</evidence>
<evidence type="ECO:0000313" key="3">
    <source>
        <dbReference type="Proteomes" id="UP000765509"/>
    </source>
</evidence>
<keyword evidence="3" id="KW-1185">Reference proteome</keyword>
<feature type="compositionally biased region" description="Polar residues" evidence="1">
    <location>
        <begin position="45"/>
        <end position="62"/>
    </location>
</feature>
<proteinExistence type="predicted"/>
<comment type="caution">
    <text evidence="2">The sequence shown here is derived from an EMBL/GenBank/DDBJ whole genome shotgun (WGS) entry which is preliminary data.</text>
</comment>
<sequence length="112" mass="12468">MPCEQTPWQHTQGLSGTQWSEDLFGKPSQKDDPPICSPTSPIPGLNQTSDSQLPSHENNSTLGPEPEVAPMQSTEHPFCKYQFFTFSCYQPSLTTPLTISTLSFHVPLNNHH</sequence>
<accession>A0A9Q3BL25</accession>
<reference evidence="2" key="1">
    <citation type="submission" date="2021-03" db="EMBL/GenBank/DDBJ databases">
        <title>Draft genome sequence of rust myrtle Austropuccinia psidii MF-1, a brazilian biotype.</title>
        <authorList>
            <person name="Quecine M.C."/>
            <person name="Pachon D.M.R."/>
            <person name="Bonatelli M.L."/>
            <person name="Correr F.H."/>
            <person name="Franceschini L.M."/>
            <person name="Leite T.F."/>
            <person name="Margarido G.R.A."/>
            <person name="Almeida C.A."/>
            <person name="Ferrarezi J.A."/>
            <person name="Labate C.A."/>
        </authorList>
    </citation>
    <scope>NUCLEOTIDE SEQUENCE</scope>
    <source>
        <strain evidence="2">MF-1</strain>
    </source>
</reference>